<name>A0A2N3V8D2_9NOCA</name>
<evidence type="ECO:0000313" key="2">
    <source>
        <dbReference type="Proteomes" id="UP000233766"/>
    </source>
</evidence>
<dbReference type="Proteomes" id="UP000233766">
    <property type="component" value="Unassembled WGS sequence"/>
</dbReference>
<reference evidence="1 2" key="1">
    <citation type="submission" date="2017-12" db="EMBL/GenBank/DDBJ databases">
        <title>Sequencing the genomes of 1000 Actinobacteria strains.</title>
        <authorList>
            <person name="Klenk H.-P."/>
        </authorList>
    </citation>
    <scope>NUCLEOTIDE SEQUENCE [LARGE SCALE GENOMIC DNA]</scope>
    <source>
        <strain evidence="1 2">DSM 44489</strain>
    </source>
</reference>
<dbReference type="AlphaFoldDB" id="A0A2N3V8D2"/>
<evidence type="ECO:0008006" key="3">
    <source>
        <dbReference type="Google" id="ProtNLM"/>
    </source>
</evidence>
<dbReference type="OrthoDB" id="4559833at2"/>
<accession>A0A2N3V8D2</accession>
<protein>
    <recommendedName>
        <fullName evidence="3">Excreted virulence factor EspC (Type VII ESX diderm)</fullName>
    </recommendedName>
</protein>
<evidence type="ECO:0000313" key="1">
    <source>
        <dbReference type="EMBL" id="PKV77889.1"/>
    </source>
</evidence>
<organism evidence="1 2">
    <name type="scientific">Nocardia fluminea</name>
    <dbReference type="NCBI Taxonomy" id="134984"/>
    <lineage>
        <taxon>Bacteria</taxon>
        <taxon>Bacillati</taxon>
        <taxon>Actinomycetota</taxon>
        <taxon>Actinomycetes</taxon>
        <taxon>Mycobacteriales</taxon>
        <taxon>Nocardiaceae</taxon>
        <taxon>Nocardia</taxon>
    </lineage>
</organism>
<comment type="caution">
    <text evidence="1">The sequence shown here is derived from an EMBL/GenBank/DDBJ whole genome shotgun (WGS) entry which is preliminary data.</text>
</comment>
<keyword evidence="2" id="KW-1185">Reference proteome</keyword>
<dbReference type="EMBL" id="PJMW01000002">
    <property type="protein sequence ID" value="PKV77889.1"/>
    <property type="molecule type" value="Genomic_DNA"/>
</dbReference>
<sequence>MADDLYVEQPALEGMIGALNGSQGALNALPAESFIAAIEPALPGSGLGAAFMRAGVRARLSVRGVAVQLKEINEAATASISAYNEQQAAQAKAQEKLTEAGSMDGPR</sequence>
<dbReference type="RefSeq" id="WP_101464447.1">
    <property type="nucleotide sequence ID" value="NZ_PJMW01000002.1"/>
</dbReference>
<gene>
    <name evidence="1" type="ORF">ATK86_2242</name>
</gene>
<proteinExistence type="predicted"/>